<keyword evidence="3" id="KW-0597">Phosphoprotein</keyword>
<keyword evidence="9 20" id="KW-0418">Kinase</keyword>
<evidence type="ECO:0000313" key="21">
    <source>
        <dbReference type="Proteomes" id="UP000187406"/>
    </source>
</evidence>
<protein>
    <submittedName>
        <fullName evidence="20">Pkinase domain-containing protein/Stress-antifung domain-containing protein</fullName>
    </submittedName>
</protein>
<evidence type="ECO:0000256" key="1">
    <source>
        <dbReference type="ARBA" id="ARBA00004167"/>
    </source>
</evidence>
<feature type="domain" description="Gnk2-homologous" evidence="19">
    <location>
        <begin position="131"/>
        <end position="239"/>
    </location>
</feature>
<evidence type="ECO:0000259" key="19">
    <source>
        <dbReference type="PROSITE" id="PS51473"/>
    </source>
</evidence>
<dbReference type="EMBL" id="BDDD01005345">
    <property type="protein sequence ID" value="GAV89239.1"/>
    <property type="molecule type" value="Genomic_DNA"/>
</dbReference>
<keyword evidence="11 16" id="KW-1133">Transmembrane helix</keyword>
<evidence type="ECO:0000256" key="12">
    <source>
        <dbReference type="ARBA" id="ARBA00023136"/>
    </source>
</evidence>
<dbReference type="InterPro" id="IPR000719">
    <property type="entry name" value="Prot_kinase_dom"/>
</dbReference>
<keyword evidence="14" id="KW-0325">Glycoprotein</keyword>
<dbReference type="CDD" id="cd23509">
    <property type="entry name" value="Gnk2-like"/>
    <property type="match status" value="2"/>
</dbReference>
<evidence type="ECO:0000256" key="13">
    <source>
        <dbReference type="ARBA" id="ARBA00023170"/>
    </source>
</evidence>
<evidence type="ECO:0000313" key="20">
    <source>
        <dbReference type="EMBL" id="GAV89239.1"/>
    </source>
</evidence>
<dbReference type="GO" id="GO:0004674">
    <property type="term" value="F:protein serine/threonine kinase activity"/>
    <property type="evidence" value="ECO:0007669"/>
    <property type="project" value="UniProtKB-KW"/>
</dbReference>
<evidence type="ECO:0000256" key="15">
    <source>
        <dbReference type="PROSITE-ProRule" id="PRU10141"/>
    </source>
</evidence>
<dbReference type="PROSITE" id="PS00107">
    <property type="entry name" value="PROTEIN_KINASE_ATP"/>
    <property type="match status" value="1"/>
</dbReference>
<dbReference type="Gene3D" id="3.30.430.20">
    <property type="entry name" value="Gnk2 domain, C-X8-C-X2-C motif"/>
    <property type="match status" value="2"/>
</dbReference>
<dbReference type="InterPro" id="IPR017441">
    <property type="entry name" value="Protein_kinase_ATP_BS"/>
</dbReference>
<evidence type="ECO:0000256" key="8">
    <source>
        <dbReference type="ARBA" id="ARBA00022741"/>
    </source>
</evidence>
<evidence type="ECO:0000256" key="6">
    <source>
        <dbReference type="ARBA" id="ARBA00022729"/>
    </source>
</evidence>
<evidence type="ECO:0000256" key="7">
    <source>
        <dbReference type="ARBA" id="ARBA00022737"/>
    </source>
</evidence>
<feature type="chain" id="PRO_5012523998" evidence="17">
    <location>
        <begin position="23"/>
        <end position="643"/>
    </location>
</feature>
<dbReference type="SMART" id="SM00220">
    <property type="entry name" value="S_TKc"/>
    <property type="match status" value="1"/>
</dbReference>
<dbReference type="FunFam" id="3.30.200.20:FF:000142">
    <property type="entry name" value="Cysteine-rich receptor-like protein kinase 10"/>
    <property type="match status" value="1"/>
</dbReference>
<evidence type="ECO:0000256" key="10">
    <source>
        <dbReference type="ARBA" id="ARBA00022840"/>
    </source>
</evidence>
<dbReference type="Pfam" id="PF00069">
    <property type="entry name" value="Pkinase"/>
    <property type="match status" value="1"/>
</dbReference>
<keyword evidence="8 15" id="KW-0547">Nucleotide-binding</keyword>
<evidence type="ECO:0000256" key="2">
    <source>
        <dbReference type="ARBA" id="ARBA00022527"/>
    </source>
</evidence>
<gene>
    <name evidence="20" type="ORF">CFOL_v3_32657</name>
</gene>
<feature type="domain" description="Protein kinase" evidence="18">
    <location>
        <begin position="329"/>
        <end position="604"/>
    </location>
</feature>
<sequence>MDSMGVVSLLCHILISISITTAQQCGNSGNFTNNSTFAENRNLILSSLASRIVTAKGGFYNNATIGQDPNKVSALAICRGDSTPTNCSVCVNSTSEQLISDCPVQNDAFSWGGGLCMVRYAIRPFFGVLDLEPVDAGYNTADMSWSSGNFYEIWSSLMARVVVKASMGNSSLKYATGQANLTYLGTIYALMQCTPDLSESDCKYCLEQNVNHFENCCQGQQGGYVLRPSCLLRWDMYPFYTPMSDTEAPSPLPPPSQPPTSLLPITGNGGIGLRTTVMIVIASIVAATLVAPLFILYKRRKTKQHFKSEAQLESLQVNFGLIKVATDNFSDNKKLGQGGFGAVYKGTLPDGQEIAVKRLSRNSHQGELEFKNEVMLVAKLQHRNLVRFIGFSMEREERLLIYEYIPNSSLDHFIYDPNKRLLLDWATLYKIIEGVARGLLYLHEDSRLRIIHRDLKPSNILIDAEMNPKISDFGMARLFAVDQTQDNTRRIVGTYGYMAPEYVMRGRLSTKSDVFSFGVLVLEIISGHKNSNNCVGEDLENLLTYAWRNWNEGTASNLIDPALGVDSRSKMLRCIQIGLLCVQEDVANRPRMSSVVVMLRSQIVSIPVPSRPAFYMHTTIEPETSILVQSSINEASISEEYPR</sequence>
<name>A0A1Q3D9X2_CEPFO</name>
<evidence type="ECO:0000256" key="5">
    <source>
        <dbReference type="ARBA" id="ARBA00022692"/>
    </source>
</evidence>
<dbReference type="SUPFAM" id="SSF56112">
    <property type="entry name" value="Protein kinase-like (PK-like)"/>
    <property type="match status" value="1"/>
</dbReference>
<dbReference type="Pfam" id="PF01657">
    <property type="entry name" value="Stress-antifung"/>
    <property type="match status" value="2"/>
</dbReference>
<dbReference type="PROSITE" id="PS50011">
    <property type="entry name" value="PROTEIN_KINASE_DOM"/>
    <property type="match status" value="1"/>
</dbReference>
<keyword evidence="12 16" id="KW-0472">Membrane</keyword>
<proteinExistence type="predicted"/>
<evidence type="ECO:0000256" key="16">
    <source>
        <dbReference type="SAM" id="Phobius"/>
    </source>
</evidence>
<feature type="signal peptide" evidence="17">
    <location>
        <begin position="1"/>
        <end position="22"/>
    </location>
</feature>
<keyword evidence="10 15" id="KW-0067">ATP-binding</keyword>
<dbReference type="GO" id="GO:0005524">
    <property type="term" value="F:ATP binding"/>
    <property type="evidence" value="ECO:0007669"/>
    <property type="project" value="UniProtKB-UniRule"/>
</dbReference>
<reference evidence="21" key="1">
    <citation type="submission" date="2016-04" db="EMBL/GenBank/DDBJ databases">
        <title>Cephalotus genome sequencing.</title>
        <authorList>
            <person name="Fukushima K."/>
            <person name="Hasebe M."/>
            <person name="Fang X."/>
        </authorList>
    </citation>
    <scope>NUCLEOTIDE SEQUENCE [LARGE SCALE GENOMIC DNA]</scope>
    <source>
        <strain evidence="21">cv. St1</strain>
    </source>
</reference>
<dbReference type="GO" id="GO:0009737">
    <property type="term" value="P:response to abscisic acid"/>
    <property type="evidence" value="ECO:0007669"/>
    <property type="project" value="UniProtKB-ARBA"/>
</dbReference>
<dbReference type="InterPro" id="IPR008271">
    <property type="entry name" value="Ser/Thr_kinase_AS"/>
</dbReference>
<dbReference type="FunFam" id="3.30.430.20:FF:000007">
    <property type="entry name" value="Cysteine-rich receptor-like protein kinase 11"/>
    <property type="match status" value="1"/>
</dbReference>
<comment type="caution">
    <text evidence="20">The sequence shown here is derived from an EMBL/GenBank/DDBJ whole genome shotgun (WGS) entry which is preliminary data.</text>
</comment>
<dbReference type="InterPro" id="IPR002902">
    <property type="entry name" value="GNK2"/>
</dbReference>
<evidence type="ECO:0000256" key="9">
    <source>
        <dbReference type="ARBA" id="ARBA00022777"/>
    </source>
</evidence>
<organism evidence="20 21">
    <name type="scientific">Cephalotus follicularis</name>
    <name type="common">Albany pitcher plant</name>
    <dbReference type="NCBI Taxonomy" id="3775"/>
    <lineage>
        <taxon>Eukaryota</taxon>
        <taxon>Viridiplantae</taxon>
        <taxon>Streptophyta</taxon>
        <taxon>Embryophyta</taxon>
        <taxon>Tracheophyta</taxon>
        <taxon>Spermatophyta</taxon>
        <taxon>Magnoliopsida</taxon>
        <taxon>eudicotyledons</taxon>
        <taxon>Gunneridae</taxon>
        <taxon>Pentapetalae</taxon>
        <taxon>rosids</taxon>
        <taxon>fabids</taxon>
        <taxon>Oxalidales</taxon>
        <taxon>Cephalotaceae</taxon>
        <taxon>Cephalotus</taxon>
    </lineage>
</organism>
<dbReference type="CDD" id="cd14066">
    <property type="entry name" value="STKc_IRAK"/>
    <property type="match status" value="1"/>
</dbReference>
<dbReference type="Gene3D" id="3.30.200.20">
    <property type="entry name" value="Phosphorylase Kinase, domain 1"/>
    <property type="match status" value="1"/>
</dbReference>
<keyword evidence="7" id="KW-0677">Repeat</keyword>
<dbReference type="InParanoid" id="A0A1Q3D9X2"/>
<dbReference type="AlphaFoldDB" id="A0A1Q3D9X2"/>
<dbReference type="FunFam" id="1.10.510.10:FF:000343">
    <property type="entry name" value="Cysteine-rich receptor-like protein kinase 28"/>
    <property type="match status" value="1"/>
</dbReference>
<dbReference type="InterPro" id="IPR038408">
    <property type="entry name" value="GNK2_sf"/>
</dbReference>
<accession>A0A1Q3D9X2</accession>
<evidence type="ECO:0000256" key="3">
    <source>
        <dbReference type="ARBA" id="ARBA00022553"/>
    </source>
</evidence>
<feature type="domain" description="Gnk2-homologous" evidence="19">
    <location>
        <begin position="19"/>
        <end position="125"/>
    </location>
</feature>
<comment type="subcellular location">
    <subcellularLocation>
        <location evidence="1">Membrane</location>
        <topology evidence="1">Single-pass membrane protein</topology>
    </subcellularLocation>
</comment>
<evidence type="ECO:0000256" key="4">
    <source>
        <dbReference type="ARBA" id="ARBA00022679"/>
    </source>
</evidence>
<keyword evidence="4" id="KW-0808">Transferase</keyword>
<evidence type="ECO:0000256" key="14">
    <source>
        <dbReference type="ARBA" id="ARBA00023180"/>
    </source>
</evidence>
<keyword evidence="21" id="KW-1185">Reference proteome</keyword>
<keyword evidence="6 17" id="KW-0732">Signal</keyword>
<dbReference type="OrthoDB" id="4062651at2759"/>
<feature type="binding site" evidence="15">
    <location>
        <position position="357"/>
    </location>
    <ligand>
        <name>ATP</name>
        <dbReference type="ChEBI" id="CHEBI:30616"/>
    </ligand>
</feature>
<keyword evidence="5 16" id="KW-0812">Transmembrane</keyword>
<dbReference type="PANTHER" id="PTHR27002:SF181">
    <property type="entry name" value="RECEPTOR-LIKE SERINE_THREONINE-PROTEIN KINASE"/>
    <property type="match status" value="1"/>
</dbReference>
<dbReference type="STRING" id="3775.A0A1Q3D9X2"/>
<feature type="transmembrane region" description="Helical" evidence="16">
    <location>
        <begin position="277"/>
        <end position="297"/>
    </location>
</feature>
<dbReference type="FunFam" id="3.30.430.20:FF:000003">
    <property type="entry name" value="Cysteine-rich RLK (RECEPTOR-like protein kinase) 10"/>
    <property type="match status" value="1"/>
</dbReference>
<dbReference type="Proteomes" id="UP000187406">
    <property type="component" value="Unassembled WGS sequence"/>
</dbReference>
<keyword evidence="13" id="KW-0675">Receptor</keyword>
<dbReference type="GO" id="GO:0005886">
    <property type="term" value="C:plasma membrane"/>
    <property type="evidence" value="ECO:0007669"/>
    <property type="project" value="TreeGrafter"/>
</dbReference>
<dbReference type="PANTHER" id="PTHR27002">
    <property type="entry name" value="RECEPTOR-LIKE SERINE/THREONINE-PROTEIN KINASE SD1-8"/>
    <property type="match status" value="1"/>
</dbReference>
<dbReference type="PROSITE" id="PS00108">
    <property type="entry name" value="PROTEIN_KINASE_ST"/>
    <property type="match status" value="1"/>
</dbReference>
<evidence type="ECO:0000259" key="18">
    <source>
        <dbReference type="PROSITE" id="PS50011"/>
    </source>
</evidence>
<evidence type="ECO:0000256" key="11">
    <source>
        <dbReference type="ARBA" id="ARBA00022989"/>
    </source>
</evidence>
<dbReference type="InterPro" id="IPR011009">
    <property type="entry name" value="Kinase-like_dom_sf"/>
</dbReference>
<dbReference type="Gene3D" id="1.10.510.10">
    <property type="entry name" value="Transferase(Phosphotransferase) domain 1"/>
    <property type="match status" value="1"/>
</dbReference>
<dbReference type="PROSITE" id="PS51473">
    <property type="entry name" value="GNK2"/>
    <property type="match status" value="2"/>
</dbReference>
<keyword evidence="2" id="KW-0723">Serine/threonine-protein kinase</keyword>
<evidence type="ECO:0000256" key="17">
    <source>
        <dbReference type="SAM" id="SignalP"/>
    </source>
</evidence>